<protein>
    <submittedName>
        <fullName evidence="1">Uncharacterized protein</fullName>
    </submittedName>
</protein>
<name>A0A9W8JN49_9AGAR</name>
<evidence type="ECO:0000313" key="2">
    <source>
        <dbReference type="Proteomes" id="UP001148786"/>
    </source>
</evidence>
<dbReference type="Proteomes" id="UP001148786">
    <property type="component" value="Unassembled WGS sequence"/>
</dbReference>
<dbReference type="InterPro" id="IPR012340">
    <property type="entry name" value="NA-bd_OB-fold"/>
</dbReference>
<accession>A0A9W8JN49</accession>
<dbReference type="EMBL" id="JANKHO010004387">
    <property type="protein sequence ID" value="KAJ3477099.1"/>
    <property type="molecule type" value="Genomic_DNA"/>
</dbReference>
<comment type="caution">
    <text evidence="1">The sequence shown here is derived from an EMBL/GenBank/DDBJ whole genome shotgun (WGS) entry which is preliminary data.</text>
</comment>
<reference evidence="1" key="1">
    <citation type="submission" date="2022-07" db="EMBL/GenBank/DDBJ databases">
        <title>Genome Sequence of Agrocybe chaxingu.</title>
        <authorList>
            <person name="Buettner E."/>
        </authorList>
    </citation>
    <scope>NUCLEOTIDE SEQUENCE</scope>
    <source>
        <strain evidence="1">MP-N11</strain>
    </source>
</reference>
<keyword evidence="2" id="KW-1185">Reference proteome</keyword>
<dbReference type="OrthoDB" id="2285229at2759"/>
<sequence length="106" mass="11937">MSLGDRSKSGLGDRTITLSVKVDMQGNFLDYKARAGLVHKIRKVTYHDVDQVLGIPPRMTHYPFGGPQEPPEHTTTFTEDEVTDLHILNRLMDAQIKRRLANGHAL</sequence>
<dbReference type="SUPFAM" id="SSF50249">
    <property type="entry name" value="Nucleic acid-binding proteins"/>
    <property type="match status" value="1"/>
</dbReference>
<organism evidence="1 2">
    <name type="scientific">Agrocybe chaxingu</name>
    <dbReference type="NCBI Taxonomy" id="84603"/>
    <lineage>
        <taxon>Eukaryota</taxon>
        <taxon>Fungi</taxon>
        <taxon>Dikarya</taxon>
        <taxon>Basidiomycota</taxon>
        <taxon>Agaricomycotina</taxon>
        <taxon>Agaricomycetes</taxon>
        <taxon>Agaricomycetidae</taxon>
        <taxon>Agaricales</taxon>
        <taxon>Agaricineae</taxon>
        <taxon>Strophariaceae</taxon>
        <taxon>Agrocybe</taxon>
    </lineage>
</organism>
<evidence type="ECO:0000313" key="1">
    <source>
        <dbReference type="EMBL" id="KAJ3477099.1"/>
    </source>
</evidence>
<gene>
    <name evidence="1" type="ORF">NLJ89_g12435</name>
</gene>
<proteinExistence type="predicted"/>
<dbReference type="AlphaFoldDB" id="A0A9W8JN49"/>